<feature type="region of interest" description="Disordered" evidence="9">
    <location>
        <begin position="679"/>
        <end position="838"/>
    </location>
</feature>
<dbReference type="Pfam" id="PF00570">
    <property type="entry name" value="HRDC"/>
    <property type="match status" value="1"/>
</dbReference>
<dbReference type="InterPro" id="IPR044876">
    <property type="entry name" value="HRDC_dom_sf"/>
</dbReference>
<keyword evidence="3" id="KW-0540">Nuclease</keyword>
<evidence type="ECO:0000256" key="1">
    <source>
        <dbReference type="ARBA" id="ARBA00004123"/>
    </source>
</evidence>
<dbReference type="GO" id="GO:0000176">
    <property type="term" value="C:nuclear exosome (RNase complex)"/>
    <property type="evidence" value="ECO:0007669"/>
    <property type="project" value="InterPro"/>
</dbReference>
<dbReference type="Gene3D" id="1.10.150.80">
    <property type="entry name" value="HRDC domain"/>
    <property type="match status" value="1"/>
</dbReference>
<dbReference type="GO" id="GO:0071051">
    <property type="term" value="P:poly(A)-dependent snoRNA 3'-end processing"/>
    <property type="evidence" value="ECO:0007669"/>
    <property type="project" value="TreeGrafter"/>
</dbReference>
<dbReference type="OMA" id="TMDIIWL"/>
<dbReference type="InParanoid" id="D5GGQ9"/>
<keyword evidence="12" id="KW-1185">Reference proteome</keyword>
<dbReference type="InterPro" id="IPR002562">
    <property type="entry name" value="3'-5'_exonuclease_dom"/>
</dbReference>
<dbReference type="KEGG" id="tml:GSTUM_00007471001"/>
<dbReference type="SMART" id="SM00341">
    <property type="entry name" value="HRDC"/>
    <property type="match status" value="1"/>
</dbReference>
<dbReference type="RefSeq" id="XP_002839490.1">
    <property type="nucleotide sequence ID" value="XM_002839444.1"/>
</dbReference>
<dbReference type="PANTHER" id="PTHR12124">
    <property type="entry name" value="POLYMYOSITIS/SCLERODERMA AUTOANTIGEN-RELATED"/>
    <property type="match status" value="1"/>
</dbReference>
<dbReference type="Gene3D" id="3.30.420.10">
    <property type="entry name" value="Ribonuclease H-like superfamily/Ribonuclease H"/>
    <property type="match status" value="1"/>
</dbReference>
<keyword evidence="4" id="KW-0378">Hydrolase</keyword>
<evidence type="ECO:0000259" key="10">
    <source>
        <dbReference type="PROSITE" id="PS50967"/>
    </source>
</evidence>
<protein>
    <submittedName>
        <fullName evidence="11">(Perigord truffle) hypothetical protein</fullName>
    </submittedName>
</protein>
<organism evidence="11 12">
    <name type="scientific">Tuber melanosporum (strain Mel28)</name>
    <name type="common">Perigord black truffle</name>
    <dbReference type="NCBI Taxonomy" id="656061"/>
    <lineage>
        <taxon>Eukaryota</taxon>
        <taxon>Fungi</taxon>
        <taxon>Dikarya</taxon>
        <taxon>Ascomycota</taxon>
        <taxon>Pezizomycotina</taxon>
        <taxon>Pezizomycetes</taxon>
        <taxon>Pezizales</taxon>
        <taxon>Tuberaceae</taxon>
        <taxon>Tuber</taxon>
    </lineage>
</organism>
<dbReference type="InterPro" id="IPR012588">
    <property type="entry name" value="Exosome-assoc_fac_Rrp6_N"/>
</dbReference>
<dbReference type="HOGENOM" id="CLU_010129_0_1_1"/>
<dbReference type="InterPro" id="IPR012337">
    <property type="entry name" value="RNaseH-like_sf"/>
</dbReference>
<dbReference type="SUPFAM" id="SSF53098">
    <property type="entry name" value="Ribonuclease H-like"/>
    <property type="match status" value="1"/>
</dbReference>
<gene>
    <name evidence="11" type="ORF">GSTUM_00007471001</name>
</gene>
<sequence length="838" mass="92109">MSDFLAAQEAGEPLGFSEMQDRLLAAVVATVKTSSGLAAEDVDFHRASNSEFGPSLDDCNERILAITNRLLASATCGSGISVPGLKEVDDVENHWTKIVEVIDDLLEKADTCLDEYTGAIKERNPVPFPGARAAGMVPKPSRPSRKSIQRSANIPKPQLLFNEKIDNFDSAPWKPRLTSKPHAVTPLGESIYLFKNELGINEYAHPYQAEIESMEYPKEVYSWMEPIPSRDWDEIPPTWVDTPRALQEMIKDMRRCTEIAVDLEHHDTRTYIGLTCLMQLSTRDDDYIVDTLKLRGQLEPLNEIFTNPRVIKVLHGAFMDIIWLQRDLGLYIVGLFDTFYAAQALEFARFGLAHILKKYVNFDADKQYQMADWRLRPLPKEMLDYARSDTHYLLYCFDCMRNSLVEKSRGDVEHVLQKSKETALRRYIRDTYDAATGEGTFGWASQIIKFKFNRTQEFVFKAVHAWRDQAAREEDESPTFVCSRSTLGALSTAMPTDYDGVAKCIHDTNHLAKSRIGEIVEAIKGALEQAGQADEAATEAVAATATATPGASKATVNIFGDTVVAEARSATSSMFWGNVCGSSKWDEAATLKSALGEEIRLAIPLPELTAAVFVSETPFASSAGAREVPIDPGARAEHQYVKGRGGTKRENEIIVVKSLGGGASGRKRKASEVEQYDDNNDAISDDHNAHSPNYSSHGGNSRGGSEGEEEGDESEGPLGVNAPTLLGGPMGANNAVGERKSRKQSKNSPGQGQQESNAPVRGTSLVDVRESSFEPLDYSKAPSVLHGEKRSQGKAGADGSKKLSGTKRFDPYSKFGEGPKGVRRSQQEKAGKSLTFKS</sequence>
<dbReference type="GO" id="GO:0003727">
    <property type="term" value="F:single-stranded RNA binding"/>
    <property type="evidence" value="ECO:0007669"/>
    <property type="project" value="TreeGrafter"/>
</dbReference>
<dbReference type="eggNOG" id="KOG2206">
    <property type="taxonomic scope" value="Eukaryota"/>
</dbReference>
<comment type="subcellular location">
    <subcellularLocation>
        <location evidence="1">Nucleus</location>
    </subcellularLocation>
</comment>
<dbReference type="GO" id="GO:0071037">
    <property type="term" value="P:nuclear polyadenylation-dependent snRNA catabolic process"/>
    <property type="evidence" value="ECO:0007669"/>
    <property type="project" value="TreeGrafter"/>
</dbReference>
<dbReference type="EMBL" id="FN430275">
    <property type="protein sequence ID" value="CAZ83681.1"/>
    <property type="molecule type" value="Genomic_DNA"/>
</dbReference>
<dbReference type="CDD" id="cd06147">
    <property type="entry name" value="Rrp6p_like_exo"/>
    <property type="match status" value="1"/>
</dbReference>
<dbReference type="InterPro" id="IPR002121">
    <property type="entry name" value="HRDC_dom"/>
</dbReference>
<keyword evidence="2" id="KW-0698">rRNA processing</keyword>
<dbReference type="Proteomes" id="UP000006911">
    <property type="component" value="Unassembled WGS sequence"/>
</dbReference>
<dbReference type="PROSITE" id="PS50967">
    <property type="entry name" value="HRDC"/>
    <property type="match status" value="1"/>
</dbReference>
<reference evidence="11 12" key="1">
    <citation type="journal article" date="2010" name="Nature">
        <title>Perigord black truffle genome uncovers evolutionary origins and mechanisms of symbiosis.</title>
        <authorList>
            <person name="Martin F."/>
            <person name="Kohler A."/>
            <person name="Murat C."/>
            <person name="Balestrini R."/>
            <person name="Coutinho P.M."/>
            <person name="Jaillon O."/>
            <person name="Montanini B."/>
            <person name="Morin E."/>
            <person name="Noel B."/>
            <person name="Percudani R."/>
            <person name="Porcel B."/>
            <person name="Rubini A."/>
            <person name="Amicucci A."/>
            <person name="Amselem J."/>
            <person name="Anthouard V."/>
            <person name="Arcioni S."/>
            <person name="Artiguenave F."/>
            <person name="Aury J.M."/>
            <person name="Ballario P."/>
            <person name="Bolchi A."/>
            <person name="Brenna A."/>
            <person name="Brun A."/>
            <person name="Buee M."/>
            <person name="Cantarel B."/>
            <person name="Chevalier G."/>
            <person name="Couloux A."/>
            <person name="Da Silva C."/>
            <person name="Denoeud F."/>
            <person name="Duplessis S."/>
            <person name="Ghignone S."/>
            <person name="Hilselberger B."/>
            <person name="Iotti M."/>
            <person name="Marcais B."/>
            <person name="Mello A."/>
            <person name="Miranda M."/>
            <person name="Pacioni G."/>
            <person name="Quesneville H."/>
            <person name="Riccioni C."/>
            <person name="Ruotolo R."/>
            <person name="Splivallo R."/>
            <person name="Stocchi V."/>
            <person name="Tisserant E."/>
            <person name="Viscomi A.R."/>
            <person name="Zambonelli A."/>
            <person name="Zampieri E."/>
            <person name="Henrissat B."/>
            <person name="Lebrun M.H."/>
            <person name="Paolocci F."/>
            <person name="Bonfante P."/>
            <person name="Ottonello S."/>
            <person name="Wincker P."/>
        </authorList>
    </citation>
    <scope>NUCLEOTIDE SEQUENCE [LARGE SCALE GENOMIC DNA]</scope>
    <source>
        <strain evidence="11 12">Mel28</strain>
    </source>
</reference>
<comment type="similarity">
    <text evidence="8">Belongs to the exosome component 10/RRP6 family.</text>
</comment>
<dbReference type="STRING" id="656061.D5GGQ9"/>
<feature type="compositionally biased region" description="Acidic residues" evidence="9">
    <location>
        <begin position="706"/>
        <end position="715"/>
    </location>
</feature>
<dbReference type="GO" id="GO:0071040">
    <property type="term" value="P:nuclear polyadenylation-dependent antisense transcript catabolic process"/>
    <property type="evidence" value="ECO:0007669"/>
    <property type="project" value="TreeGrafter"/>
</dbReference>
<proteinExistence type="inferred from homology"/>
<dbReference type="InterPro" id="IPR010997">
    <property type="entry name" value="HRDC-like_sf"/>
</dbReference>
<evidence type="ECO:0000256" key="3">
    <source>
        <dbReference type="ARBA" id="ARBA00022722"/>
    </source>
</evidence>
<evidence type="ECO:0000313" key="11">
    <source>
        <dbReference type="EMBL" id="CAZ83681.1"/>
    </source>
</evidence>
<dbReference type="GO" id="GO:0000166">
    <property type="term" value="F:nucleotide binding"/>
    <property type="evidence" value="ECO:0007669"/>
    <property type="project" value="InterPro"/>
</dbReference>
<dbReference type="InterPro" id="IPR045092">
    <property type="entry name" value="Rrp6-like"/>
</dbReference>
<evidence type="ECO:0000256" key="2">
    <source>
        <dbReference type="ARBA" id="ARBA00022552"/>
    </source>
</evidence>
<dbReference type="InterPro" id="IPR049559">
    <property type="entry name" value="Rrp6p-like_exo"/>
</dbReference>
<feature type="region of interest" description="Disordered" evidence="9">
    <location>
        <begin position="130"/>
        <end position="149"/>
    </location>
</feature>
<accession>D5GGQ9</accession>
<evidence type="ECO:0000256" key="4">
    <source>
        <dbReference type="ARBA" id="ARBA00022801"/>
    </source>
</evidence>
<feature type="compositionally biased region" description="Polar residues" evidence="9">
    <location>
        <begin position="746"/>
        <end position="757"/>
    </location>
</feature>
<dbReference type="FunCoup" id="D5GGQ9">
    <property type="interactions" value="922"/>
</dbReference>
<keyword evidence="5" id="KW-0271">Exosome</keyword>
<dbReference type="GO" id="GO:0071044">
    <property type="term" value="P:histone mRNA catabolic process"/>
    <property type="evidence" value="ECO:0007669"/>
    <property type="project" value="TreeGrafter"/>
</dbReference>
<keyword evidence="7" id="KW-0539">Nucleus</keyword>
<evidence type="ECO:0000256" key="5">
    <source>
        <dbReference type="ARBA" id="ARBA00022835"/>
    </source>
</evidence>
<dbReference type="Pfam" id="PF01612">
    <property type="entry name" value="DNA_pol_A_exo1"/>
    <property type="match status" value="1"/>
</dbReference>
<evidence type="ECO:0000256" key="9">
    <source>
        <dbReference type="SAM" id="MobiDB-lite"/>
    </source>
</evidence>
<keyword evidence="6" id="KW-0269">Exonuclease</keyword>
<dbReference type="PANTHER" id="PTHR12124:SF47">
    <property type="entry name" value="EXOSOME COMPONENT 10"/>
    <property type="match status" value="1"/>
</dbReference>
<dbReference type="FunFam" id="3.30.420.10:FF:000059">
    <property type="entry name" value="Exosome complex exonuclease Rrp6"/>
    <property type="match status" value="1"/>
</dbReference>
<evidence type="ECO:0000256" key="8">
    <source>
        <dbReference type="ARBA" id="ARBA00043957"/>
    </source>
</evidence>
<dbReference type="SMART" id="SM00474">
    <property type="entry name" value="35EXOc"/>
    <property type="match status" value="1"/>
</dbReference>
<evidence type="ECO:0000256" key="6">
    <source>
        <dbReference type="ARBA" id="ARBA00022839"/>
    </source>
</evidence>
<feature type="domain" description="HRDC" evidence="10">
    <location>
        <begin position="453"/>
        <end position="533"/>
    </location>
</feature>
<dbReference type="GO" id="GO:0000467">
    <property type="term" value="P:exonucleolytic trimming to generate mature 3'-end of 5.8S rRNA from tricistronic rRNA transcript (SSU-rRNA, 5.8S rRNA, LSU-rRNA)"/>
    <property type="evidence" value="ECO:0007669"/>
    <property type="project" value="InterPro"/>
</dbReference>
<dbReference type="GO" id="GO:0071038">
    <property type="term" value="P:TRAMP-dependent tRNA surveillance pathway"/>
    <property type="evidence" value="ECO:0007669"/>
    <property type="project" value="TreeGrafter"/>
</dbReference>
<dbReference type="Pfam" id="PF08066">
    <property type="entry name" value="PMC2NT"/>
    <property type="match status" value="1"/>
</dbReference>
<dbReference type="GO" id="GO:0071036">
    <property type="term" value="P:nuclear polyadenylation-dependent snoRNA catabolic process"/>
    <property type="evidence" value="ECO:0007669"/>
    <property type="project" value="TreeGrafter"/>
</dbReference>
<dbReference type="GeneID" id="9185603"/>
<dbReference type="SUPFAM" id="SSF47819">
    <property type="entry name" value="HRDC-like"/>
    <property type="match status" value="1"/>
</dbReference>
<dbReference type="GO" id="GO:0000175">
    <property type="term" value="F:3'-5'-RNA exonuclease activity"/>
    <property type="evidence" value="ECO:0007669"/>
    <property type="project" value="InterPro"/>
</dbReference>
<dbReference type="AlphaFoldDB" id="D5GGQ9"/>
<evidence type="ECO:0000256" key="7">
    <source>
        <dbReference type="ARBA" id="ARBA00023242"/>
    </source>
</evidence>
<dbReference type="GO" id="GO:0071039">
    <property type="term" value="P:nuclear polyadenylation-dependent CUT catabolic process"/>
    <property type="evidence" value="ECO:0007669"/>
    <property type="project" value="TreeGrafter"/>
</dbReference>
<dbReference type="GO" id="GO:0071035">
    <property type="term" value="P:nuclear polyadenylation-dependent rRNA catabolic process"/>
    <property type="evidence" value="ECO:0007669"/>
    <property type="project" value="TreeGrafter"/>
</dbReference>
<evidence type="ECO:0000313" key="12">
    <source>
        <dbReference type="Proteomes" id="UP000006911"/>
    </source>
</evidence>
<dbReference type="GO" id="GO:0005730">
    <property type="term" value="C:nucleolus"/>
    <property type="evidence" value="ECO:0007669"/>
    <property type="project" value="TreeGrafter"/>
</dbReference>
<dbReference type="InterPro" id="IPR036397">
    <property type="entry name" value="RNaseH_sf"/>
</dbReference>
<name>D5GGQ9_TUBMM</name>